<dbReference type="Pfam" id="PF09958">
    <property type="entry name" value="DUF2192"/>
    <property type="match status" value="1"/>
</dbReference>
<evidence type="ECO:0008006" key="3">
    <source>
        <dbReference type="Google" id="ProtNLM"/>
    </source>
</evidence>
<dbReference type="EMBL" id="CP002656">
    <property type="protein sequence ID" value="AEB94281.1"/>
    <property type="molecule type" value="Genomic_DNA"/>
</dbReference>
<evidence type="ECO:0000313" key="1">
    <source>
        <dbReference type="EMBL" id="AEB94281.1"/>
    </source>
</evidence>
<dbReference type="RefSeq" id="WP_013736781.1">
    <property type="nucleotide sequence ID" value="NC_015435.1"/>
</dbReference>
<dbReference type="InterPro" id="IPR018693">
    <property type="entry name" value="DUF2192"/>
</dbReference>
<organism evidence="1 2">
    <name type="scientific">Metallosphaera cuprina (strain Ar-4)</name>
    <dbReference type="NCBI Taxonomy" id="1006006"/>
    <lineage>
        <taxon>Archaea</taxon>
        <taxon>Thermoproteota</taxon>
        <taxon>Thermoprotei</taxon>
        <taxon>Sulfolobales</taxon>
        <taxon>Sulfolobaceae</taxon>
        <taxon>Metallosphaera</taxon>
    </lineage>
</organism>
<dbReference type="STRING" id="1006006.Mcup_0172"/>
<dbReference type="AlphaFoldDB" id="F4FYG2"/>
<reference evidence="1 2" key="1">
    <citation type="journal article" date="2011" name="J. Bacteriol.">
        <title>Complete genome sequence of Metallosphaera cuprina, a metal sulfide-oxidizing archaeon from a hot spring.</title>
        <authorList>
            <person name="Liu L.J."/>
            <person name="You X.Y."/>
            <person name="Zheng H."/>
            <person name="Wang S."/>
            <person name="Jiang C.Y."/>
            <person name="Liu S.J."/>
        </authorList>
    </citation>
    <scope>NUCLEOTIDE SEQUENCE [LARGE SCALE GENOMIC DNA]</scope>
    <source>
        <strain evidence="1 2">Ar-4</strain>
    </source>
</reference>
<dbReference type="PATRIC" id="fig|1006006.8.peg.173"/>
<dbReference type="eggNOG" id="arCOG04166">
    <property type="taxonomic scope" value="Archaea"/>
</dbReference>
<keyword evidence="2" id="KW-1185">Reference proteome</keyword>
<dbReference type="HOGENOM" id="CLU_093718_0_0_2"/>
<dbReference type="GeneID" id="10492367"/>
<sequence>MVKELYRERIKVITDLWGNILDKWDELDRSNLLLMVQDTYEKNGIKPFRGFKSTNLYEKELISLFVIGKEGLGLYDDYRQVFDKLFPLEEKFYDVAKAIIEKTPEDAYLLAGNDKDVLARALRLIFTEVIFSFSDEEKLIKVLRILGSSTNDGIKHTAKSFSRFYTAFKLAESLAEGNIRDKMNYIAMKKALAISIGIEYPLPKSSYVALISREVFNVSPKIIKRVLEVTVQP</sequence>
<evidence type="ECO:0000313" key="2">
    <source>
        <dbReference type="Proteomes" id="UP000007812"/>
    </source>
</evidence>
<gene>
    <name evidence="1" type="ordered locus">Mcup_0172</name>
</gene>
<protein>
    <recommendedName>
        <fullName evidence="3">DUF2192 domain-containing protein</fullName>
    </recommendedName>
</protein>
<proteinExistence type="predicted"/>
<dbReference type="KEGG" id="mcn:Mcup_0172"/>
<name>F4FYG2_METCR</name>
<dbReference type="Proteomes" id="UP000007812">
    <property type="component" value="Chromosome"/>
</dbReference>
<accession>F4FYG2</accession>
<dbReference type="OrthoDB" id="30879at2157"/>